<gene>
    <name evidence="1" type="ORF">H3309_11540</name>
</gene>
<dbReference type="InterPro" id="IPR038296">
    <property type="entry name" value="ParD_sf"/>
</dbReference>
<dbReference type="InterPro" id="IPR022789">
    <property type="entry name" value="ParD"/>
</dbReference>
<dbReference type="Proteomes" id="UP000515292">
    <property type="component" value="Chromosome"/>
</dbReference>
<keyword evidence="2" id="KW-1185">Reference proteome</keyword>
<name>A0A7G5IF61_9SPHN</name>
<sequence length="77" mass="8023">MASVTVSAEDEAWIAAQVRAGRARDAASLISALMERERADAAKLATLRAMVEEGRQSGISSRTIDDIFAGAMAKAGA</sequence>
<dbReference type="Gene3D" id="6.10.10.120">
    <property type="entry name" value="Antitoxin ParD1-like"/>
    <property type="match status" value="1"/>
</dbReference>
<protein>
    <submittedName>
        <fullName evidence="1">Type II toxin-antitoxin system ParD family antitoxin</fullName>
    </submittedName>
</protein>
<evidence type="ECO:0000313" key="2">
    <source>
        <dbReference type="Proteomes" id="UP000515292"/>
    </source>
</evidence>
<reference evidence="1 2" key="1">
    <citation type="submission" date="2020-07" db="EMBL/GenBank/DDBJ databases">
        <title>Complete genome sequence for Sandaracinobacter sp. M6.</title>
        <authorList>
            <person name="Tang Y."/>
            <person name="Liu Q."/>
            <person name="Guo Z."/>
            <person name="Lei P."/>
            <person name="Huang B."/>
        </authorList>
    </citation>
    <scope>NUCLEOTIDE SEQUENCE [LARGE SCALE GENOMIC DNA]</scope>
    <source>
        <strain evidence="1 2">M6</strain>
    </source>
</reference>
<proteinExistence type="predicted"/>
<organism evidence="1 2">
    <name type="scientific">Sandaracinobacteroides saxicola</name>
    <dbReference type="NCBI Taxonomy" id="2759707"/>
    <lineage>
        <taxon>Bacteria</taxon>
        <taxon>Pseudomonadati</taxon>
        <taxon>Pseudomonadota</taxon>
        <taxon>Alphaproteobacteria</taxon>
        <taxon>Sphingomonadales</taxon>
        <taxon>Sphingosinicellaceae</taxon>
        <taxon>Sandaracinobacteroides</taxon>
    </lineage>
</organism>
<dbReference type="EMBL" id="CP059851">
    <property type="protein sequence ID" value="QMW22003.1"/>
    <property type="molecule type" value="Genomic_DNA"/>
</dbReference>
<dbReference type="Pfam" id="PF03693">
    <property type="entry name" value="ParD_antitoxin"/>
    <property type="match status" value="1"/>
</dbReference>
<dbReference type="AlphaFoldDB" id="A0A7G5IF61"/>
<evidence type="ECO:0000313" key="1">
    <source>
        <dbReference type="EMBL" id="QMW22003.1"/>
    </source>
</evidence>
<dbReference type="KEGG" id="sand:H3309_11540"/>
<accession>A0A7G5IF61</accession>
<dbReference type="RefSeq" id="WP_182294848.1">
    <property type="nucleotide sequence ID" value="NZ_CP059851.1"/>
</dbReference>